<gene>
    <name evidence="2" type="ORF">BRAA03T15016Z</name>
</gene>
<name>A0A3P6AHJ1_BRACM</name>
<reference evidence="2" key="1">
    <citation type="submission" date="2018-11" db="EMBL/GenBank/DDBJ databases">
        <authorList>
            <consortium name="Genoscope - CEA"/>
            <person name="William W."/>
        </authorList>
    </citation>
    <scope>NUCLEOTIDE SEQUENCE</scope>
</reference>
<dbReference type="EMBL" id="LR031572">
    <property type="protein sequence ID" value="VDC83798.1"/>
    <property type="molecule type" value="Genomic_DNA"/>
</dbReference>
<protein>
    <submittedName>
        <fullName evidence="2">Uncharacterized protein</fullName>
    </submittedName>
</protein>
<evidence type="ECO:0000313" key="2">
    <source>
        <dbReference type="EMBL" id="VDC83798.1"/>
    </source>
</evidence>
<sequence length="43" mass="5054">MTLAIKVIILFVLVESSWEYVVNSFAEENQINQGKSEIDYFER</sequence>
<keyword evidence="1" id="KW-0732">Signal</keyword>
<dbReference type="AlphaFoldDB" id="A0A3P6AHJ1"/>
<accession>A0A3P6AHJ1</accession>
<feature type="chain" id="PRO_5018220713" evidence="1">
    <location>
        <begin position="20"/>
        <end position="43"/>
    </location>
</feature>
<proteinExistence type="predicted"/>
<feature type="signal peptide" evidence="1">
    <location>
        <begin position="1"/>
        <end position="19"/>
    </location>
</feature>
<organism evidence="2">
    <name type="scientific">Brassica campestris</name>
    <name type="common">Field mustard</name>
    <dbReference type="NCBI Taxonomy" id="3711"/>
    <lineage>
        <taxon>Eukaryota</taxon>
        <taxon>Viridiplantae</taxon>
        <taxon>Streptophyta</taxon>
        <taxon>Embryophyta</taxon>
        <taxon>Tracheophyta</taxon>
        <taxon>Spermatophyta</taxon>
        <taxon>Magnoliopsida</taxon>
        <taxon>eudicotyledons</taxon>
        <taxon>Gunneridae</taxon>
        <taxon>Pentapetalae</taxon>
        <taxon>rosids</taxon>
        <taxon>malvids</taxon>
        <taxon>Brassicales</taxon>
        <taxon>Brassicaceae</taxon>
        <taxon>Brassiceae</taxon>
        <taxon>Brassica</taxon>
    </lineage>
</organism>
<evidence type="ECO:0000256" key="1">
    <source>
        <dbReference type="SAM" id="SignalP"/>
    </source>
</evidence>